<reference evidence="1 2" key="1">
    <citation type="submission" date="2007-08" db="EMBL/GenBank/DDBJ databases">
        <title>Complete sequence of Shewanella sediminis HAW-EB3.</title>
        <authorList>
            <consortium name="US DOE Joint Genome Institute"/>
            <person name="Copeland A."/>
            <person name="Lucas S."/>
            <person name="Lapidus A."/>
            <person name="Barry K."/>
            <person name="Glavina del Rio T."/>
            <person name="Dalin E."/>
            <person name="Tice H."/>
            <person name="Pitluck S."/>
            <person name="Chertkov O."/>
            <person name="Brettin T."/>
            <person name="Bruce D."/>
            <person name="Detter J.C."/>
            <person name="Han C."/>
            <person name="Schmutz J."/>
            <person name="Larimer F."/>
            <person name="Land M."/>
            <person name="Hauser L."/>
            <person name="Kyrpides N."/>
            <person name="Kim E."/>
            <person name="Zhao J.-S."/>
            <person name="Richardson P."/>
        </authorList>
    </citation>
    <scope>NUCLEOTIDE SEQUENCE [LARGE SCALE GENOMIC DNA]</scope>
    <source>
        <strain evidence="1 2">HAW-EB3</strain>
    </source>
</reference>
<keyword evidence="2" id="KW-1185">Reference proteome</keyword>
<sequence length="203" mass="23055">MDFWKLGIVFMDWMQFVVALADKLAWPVVLVFGVITLKGPISKLIPLAKKLKFKDLEVEFGQELKAISQKVEGAFPALKQDRKIVLIATANHLPNSAVIEAWDEVDIAAEILIKSRCQNIELSVDTRYKHIESILIKEELINTKQGKLFNELRQLRNRVAHAVGYEVGRAEAMQYIELCFTLIEHLNSVSRVNLMNEPRAIGS</sequence>
<accession>A8G0S3</accession>
<dbReference type="KEGG" id="sse:Ssed_4092"/>
<evidence type="ECO:0000313" key="1">
    <source>
        <dbReference type="EMBL" id="ABV38696.1"/>
    </source>
</evidence>
<evidence type="ECO:0008006" key="3">
    <source>
        <dbReference type="Google" id="ProtNLM"/>
    </source>
</evidence>
<dbReference type="STRING" id="425104.Ssed_4092"/>
<dbReference type="HOGENOM" id="CLU_111607_0_0_6"/>
<name>A8G0S3_SHESH</name>
<evidence type="ECO:0000313" key="2">
    <source>
        <dbReference type="Proteomes" id="UP000002015"/>
    </source>
</evidence>
<proteinExistence type="predicted"/>
<protein>
    <recommendedName>
        <fullName evidence="3">DUF4145 domain-containing protein</fullName>
    </recommendedName>
</protein>
<organism evidence="1 2">
    <name type="scientific">Shewanella sediminis (strain HAW-EB3)</name>
    <dbReference type="NCBI Taxonomy" id="425104"/>
    <lineage>
        <taxon>Bacteria</taxon>
        <taxon>Pseudomonadati</taxon>
        <taxon>Pseudomonadota</taxon>
        <taxon>Gammaproteobacteria</taxon>
        <taxon>Alteromonadales</taxon>
        <taxon>Shewanellaceae</taxon>
        <taxon>Shewanella</taxon>
    </lineage>
</organism>
<dbReference type="eggNOG" id="ENOG50331AW">
    <property type="taxonomic scope" value="Bacteria"/>
</dbReference>
<dbReference type="AlphaFoldDB" id="A8G0S3"/>
<gene>
    <name evidence="1" type="ordered locus">Ssed_4092</name>
</gene>
<dbReference type="Proteomes" id="UP000002015">
    <property type="component" value="Chromosome"/>
</dbReference>
<dbReference type="EMBL" id="CP000821">
    <property type="protein sequence ID" value="ABV38696.1"/>
    <property type="molecule type" value="Genomic_DNA"/>
</dbReference>